<keyword evidence="5" id="KW-0597">Phosphoprotein</keyword>
<dbReference type="SUPFAM" id="SSF69322">
    <property type="entry name" value="Tricorn protease domain 2"/>
    <property type="match status" value="1"/>
</dbReference>
<dbReference type="GO" id="GO:0005856">
    <property type="term" value="C:cytoskeleton"/>
    <property type="evidence" value="ECO:0007669"/>
    <property type="project" value="TreeGrafter"/>
</dbReference>
<evidence type="ECO:0000256" key="10">
    <source>
        <dbReference type="ARBA" id="ARBA00047899"/>
    </source>
</evidence>
<dbReference type="InterPro" id="IPR046349">
    <property type="entry name" value="C1-like_sf"/>
</dbReference>
<dbReference type="InterPro" id="IPR050839">
    <property type="entry name" value="Rho-assoc_Ser/Thr_Kinase"/>
</dbReference>
<dbReference type="GO" id="GO:0046872">
    <property type="term" value="F:metal ion binding"/>
    <property type="evidence" value="ECO:0007669"/>
    <property type="project" value="UniProtKB-KW"/>
</dbReference>
<keyword evidence="3" id="KW-0963">Cytoplasm</keyword>
<dbReference type="CDD" id="cd20866">
    <property type="entry name" value="C1_MRCKgamma"/>
    <property type="match status" value="1"/>
</dbReference>
<dbReference type="PANTHER" id="PTHR22988">
    <property type="entry name" value="MYOTONIC DYSTROPHY S/T KINASE-RELATED"/>
    <property type="match status" value="1"/>
</dbReference>
<evidence type="ECO:0000256" key="1">
    <source>
        <dbReference type="ARBA" id="ARBA00001946"/>
    </source>
</evidence>
<dbReference type="SMART" id="SM00233">
    <property type="entry name" value="PH"/>
    <property type="match status" value="1"/>
</dbReference>
<feature type="region of interest" description="Disordered" evidence="13">
    <location>
        <begin position="1098"/>
        <end position="1119"/>
    </location>
</feature>
<dbReference type="Pfam" id="PF08826">
    <property type="entry name" value="DMPK_coil"/>
    <property type="match status" value="1"/>
</dbReference>
<dbReference type="GO" id="GO:0004674">
    <property type="term" value="F:protein serine/threonine kinase activity"/>
    <property type="evidence" value="ECO:0007669"/>
    <property type="project" value="UniProtKB-KW"/>
</dbReference>
<feature type="compositionally biased region" description="Polar residues" evidence="13">
    <location>
        <begin position="1033"/>
        <end position="1049"/>
    </location>
</feature>
<dbReference type="CDD" id="cd01243">
    <property type="entry name" value="PH_MRCK"/>
    <property type="match status" value="1"/>
</dbReference>
<feature type="domain" description="CRIB" evidence="16">
    <location>
        <begin position="1007"/>
        <end position="1020"/>
    </location>
</feature>
<dbReference type="InterPro" id="IPR011993">
    <property type="entry name" value="PH-like_dom_sf"/>
</dbReference>
<comment type="cofactor">
    <cofactor evidence="1">
        <name>Mg(2+)</name>
        <dbReference type="ChEBI" id="CHEBI:18420"/>
    </cofactor>
</comment>
<evidence type="ECO:0000256" key="9">
    <source>
        <dbReference type="ARBA" id="ARBA00023054"/>
    </source>
</evidence>
<name>A0A8C4TN76_ERPCA</name>
<sequence length="1119" mass="126000">MEEKQTETRSQRQKLSRQLRDKEEEMEVVMAKVESLRQEVRKVEKSKKELEIMAEESGAEAAKQRKLRERSESYGKQLEEELDIIKKRPGLPSSQLGVPSDTLQELSRLRTELERLQAEKDEELSQHVLLHTTELKTVKNELRDSESQLTALQSEVNMLKEKLDKARNQSFQEHEEMLTELQHKQEREKNVLKDAMKKLSEDVEKLSEENDKLQGRNKLLEEEIQSLNEKKEAIANWEAQITDILQWVNDEKDSRSYLQALTTRLSEEMENLRAVDRSSAKQDNQWKARRLQKMEASARLELQSALDAELRAKQGLQEELNKLKATSLACECKLQEAEKQNSELKAEVERLKNELKSQAFEGTGPRQSIITLMPLSPIENNSIAFSGFPEVIPEAQKEEEVEKEVADINDGSSKSLIQKVTTKPNSAKAPTSSSVTKPPPHQFKIKTFTSVTKCQRCTSLMLGLVRQGVQCEVCSYACHLTCAAAATICPTPPHQMNSSLGVDPVRGKGTAYEGYLSVPKPAGVKKGWQRALAVVSDFKLFLFDIAEGRTSQTGSPVSQVIDLRDPQFSVSSVFASDVIHANKKDIPCILRVTYSQLTLPKTQHSLLLLADNESEKGRWEKVLNELHLLLKKHKLPDTSVFLPKEAFDSALPLIRTAQSAAIVDQQRIALGTEEGLYLIHVTKNEILQMGDCKKVTQINVLPESQLLVVLSGRSHSVRLYSWEDLQNPESCGTKIQEARNVQAMTTGTLLQGTVSCLCFGVKRQVYCYSLNIGKVRYKKLREVQAPGNVQWLGLFEDRLCIGYPGGFTLYPLTSESGAGGGGGGGSTTNLVNTDDPTFSFLTQPPLADALCAVKMRSGEFLLCFNLAGVYVDSQGCRSRKKELIWLAPPITCCYTAPFLLVFTENAVDIFDVNRVEWIQTISLKKVRSLNTDGSLSLFGTETMRLIYLRSKQAEKDHFDVPETEENSRRQMLRTKSKRRFSFRISDEERLQQRRNMLRDPNMRSKLISKPTNFSHLVHVGPGEKMQNLRDLPNQDSTLAPMNRPRSATESGRPLSAGSDQALREMYAKRQSRGSFTDDILLTPQCLFAEGDMLSEISGHTQHLRASRSSSERADSPVPK</sequence>
<evidence type="ECO:0000259" key="15">
    <source>
        <dbReference type="PROSITE" id="PS50081"/>
    </source>
</evidence>
<keyword evidence="6" id="KW-0479">Metal-binding</keyword>
<evidence type="ECO:0000313" key="18">
    <source>
        <dbReference type="Ensembl" id="ENSECRP00000033068.1"/>
    </source>
</evidence>
<reference evidence="18" key="2">
    <citation type="submission" date="2025-09" db="UniProtKB">
        <authorList>
            <consortium name="Ensembl"/>
        </authorList>
    </citation>
    <scope>IDENTIFICATION</scope>
</reference>
<keyword evidence="9 12" id="KW-0175">Coiled coil</keyword>
<dbReference type="InterPro" id="IPR057529">
    <property type="entry name" value="MRCK/ROCK_PH"/>
</dbReference>
<comment type="catalytic activity">
    <reaction evidence="11">
        <text>L-seryl-[protein] + ATP = O-phospho-L-seryl-[protein] + ADP + H(+)</text>
        <dbReference type="Rhea" id="RHEA:17989"/>
        <dbReference type="Rhea" id="RHEA-COMP:9863"/>
        <dbReference type="Rhea" id="RHEA-COMP:11604"/>
        <dbReference type="ChEBI" id="CHEBI:15378"/>
        <dbReference type="ChEBI" id="CHEBI:29999"/>
        <dbReference type="ChEBI" id="CHEBI:30616"/>
        <dbReference type="ChEBI" id="CHEBI:83421"/>
        <dbReference type="ChEBI" id="CHEBI:456216"/>
        <dbReference type="EC" id="2.7.11.1"/>
    </reaction>
</comment>
<dbReference type="SMART" id="SM00036">
    <property type="entry name" value="CNH"/>
    <property type="match status" value="1"/>
</dbReference>
<dbReference type="SMART" id="SM00109">
    <property type="entry name" value="C1"/>
    <property type="match status" value="1"/>
</dbReference>
<dbReference type="InterPro" id="IPR001849">
    <property type="entry name" value="PH_domain"/>
</dbReference>
<comment type="catalytic activity">
    <reaction evidence="10">
        <text>L-threonyl-[protein] + ATP = O-phospho-L-threonyl-[protein] + ADP + H(+)</text>
        <dbReference type="Rhea" id="RHEA:46608"/>
        <dbReference type="Rhea" id="RHEA-COMP:11060"/>
        <dbReference type="Rhea" id="RHEA-COMP:11605"/>
        <dbReference type="ChEBI" id="CHEBI:15378"/>
        <dbReference type="ChEBI" id="CHEBI:30013"/>
        <dbReference type="ChEBI" id="CHEBI:30616"/>
        <dbReference type="ChEBI" id="CHEBI:61977"/>
        <dbReference type="ChEBI" id="CHEBI:456216"/>
        <dbReference type="EC" id="2.7.11.1"/>
    </reaction>
</comment>
<dbReference type="PROSITE" id="PS50108">
    <property type="entry name" value="CRIB"/>
    <property type="match status" value="1"/>
</dbReference>
<dbReference type="Pfam" id="PF00780">
    <property type="entry name" value="CNH"/>
    <property type="match status" value="1"/>
</dbReference>
<comment type="subcellular location">
    <subcellularLocation>
        <location evidence="2">Cytoplasm</location>
    </subcellularLocation>
</comment>
<protein>
    <submittedName>
        <fullName evidence="18">Serine/threonine-protein kinase MRCK alpha-like</fullName>
    </submittedName>
</protein>
<dbReference type="FunFam" id="2.30.29.30:FF:000242">
    <property type="entry name" value="serine/threonine-protein kinase MRCK gamma isoform X1"/>
    <property type="match status" value="1"/>
</dbReference>
<dbReference type="Gene3D" id="3.30.60.20">
    <property type="match status" value="1"/>
</dbReference>
<evidence type="ECO:0000256" key="8">
    <source>
        <dbReference type="ARBA" id="ARBA00022833"/>
    </source>
</evidence>
<evidence type="ECO:0000313" key="19">
    <source>
        <dbReference type="Proteomes" id="UP000694620"/>
    </source>
</evidence>
<feature type="compositionally biased region" description="Basic and acidic residues" evidence="13">
    <location>
        <begin position="1109"/>
        <end position="1119"/>
    </location>
</feature>
<dbReference type="Proteomes" id="UP000694620">
    <property type="component" value="Unassembled WGS sequence"/>
</dbReference>
<evidence type="ECO:0000259" key="14">
    <source>
        <dbReference type="PROSITE" id="PS50003"/>
    </source>
</evidence>
<feature type="domain" description="PH" evidence="14">
    <location>
        <begin position="509"/>
        <end position="628"/>
    </location>
</feature>
<dbReference type="InterPro" id="IPR000095">
    <property type="entry name" value="CRIB_dom"/>
</dbReference>
<dbReference type="AlphaFoldDB" id="A0A8C4TN76"/>
<dbReference type="PANTHER" id="PTHR22988:SF79">
    <property type="entry name" value="LOW QUALITY PROTEIN: MYOTONIN-PROTEIN KINASE"/>
    <property type="match status" value="1"/>
</dbReference>
<dbReference type="Gene3D" id="1.20.5.340">
    <property type="match status" value="1"/>
</dbReference>
<keyword evidence="8" id="KW-0862">Zinc</keyword>
<feature type="domain" description="CNH" evidence="17">
    <location>
        <begin position="654"/>
        <end position="936"/>
    </location>
</feature>
<dbReference type="CDD" id="cd00132">
    <property type="entry name" value="CRIB"/>
    <property type="match status" value="1"/>
</dbReference>
<dbReference type="GO" id="GO:0031032">
    <property type="term" value="P:actomyosin structure organization"/>
    <property type="evidence" value="ECO:0007669"/>
    <property type="project" value="TreeGrafter"/>
</dbReference>
<evidence type="ECO:0000256" key="3">
    <source>
        <dbReference type="ARBA" id="ARBA00022490"/>
    </source>
</evidence>
<dbReference type="InterPro" id="IPR002219">
    <property type="entry name" value="PKC_DAG/PE"/>
</dbReference>
<evidence type="ECO:0000256" key="7">
    <source>
        <dbReference type="ARBA" id="ARBA00022777"/>
    </source>
</evidence>
<evidence type="ECO:0000256" key="2">
    <source>
        <dbReference type="ARBA" id="ARBA00004496"/>
    </source>
</evidence>
<evidence type="ECO:0000256" key="6">
    <source>
        <dbReference type="ARBA" id="ARBA00022723"/>
    </source>
</evidence>
<feature type="compositionally biased region" description="Polar residues" evidence="13">
    <location>
        <begin position="410"/>
        <end position="436"/>
    </location>
</feature>
<dbReference type="Pfam" id="PF25346">
    <property type="entry name" value="PH_MRCK"/>
    <property type="match status" value="1"/>
</dbReference>
<feature type="coiled-coil region" evidence="12">
    <location>
        <begin position="299"/>
        <end position="361"/>
    </location>
</feature>
<dbReference type="PROSITE" id="PS50219">
    <property type="entry name" value="CNH"/>
    <property type="match status" value="1"/>
</dbReference>
<accession>A0A8C4TN76</accession>
<feature type="region of interest" description="Disordered" evidence="13">
    <location>
        <begin position="1"/>
        <end position="25"/>
    </location>
</feature>
<feature type="region of interest" description="Disordered" evidence="13">
    <location>
        <begin position="1022"/>
        <end position="1058"/>
    </location>
</feature>
<dbReference type="SUPFAM" id="SSF50729">
    <property type="entry name" value="PH domain-like"/>
    <property type="match status" value="1"/>
</dbReference>
<feature type="region of interest" description="Disordered" evidence="13">
    <location>
        <begin position="405"/>
        <end position="440"/>
    </location>
</feature>
<organism evidence="18 19">
    <name type="scientific">Erpetoichthys calabaricus</name>
    <name type="common">Rope fish</name>
    <name type="synonym">Calamoichthys calabaricus</name>
    <dbReference type="NCBI Taxonomy" id="27687"/>
    <lineage>
        <taxon>Eukaryota</taxon>
        <taxon>Metazoa</taxon>
        <taxon>Chordata</taxon>
        <taxon>Craniata</taxon>
        <taxon>Vertebrata</taxon>
        <taxon>Euteleostomi</taxon>
        <taxon>Actinopterygii</taxon>
        <taxon>Polypteriformes</taxon>
        <taxon>Polypteridae</taxon>
        <taxon>Erpetoichthys</taxon>
    </lineage>
</organism>
<evidence type="ECO:0000256" key="12">
    <source>
        <dbReference type="SAM" id="Coils"/>
    </source>
</evidence>
<dbReference type="InterPro" id="IPR001180">
    <property type="entry name" value="CNH_dom"/>
</dbReference>
<evidence type="ECO:0000256" key="5">
    <source>
        <dbReference type="ARBA" id="ARBA00022553"/>
    </source>
</evidence>
<dbReference type="SUPFAM" id="SSF57889">
    <property type="entry name" value="Cysteine-rich domain"/>
    <property type="match status" value="1"/>
</dbReference>
<dbReference type="GO" id="GO:0005524">
    <property type="term" value="F:ATP binding"/>
    <property type="evidence" value="ECO:0007669"/>
    <property type="project" value="InterPro"/>
</dbReference>
<feature type="coiled-coil region" evidence="12">
    <location>
        <begin position="103"/>
        <end position="240"/>
    </location>
</feature>
<feature type="compositionally biased region" description="Basic and acidic residues" evidence="13">
    <location>
        <begin position="1"/>
        <end position="10"/>
    </location>
</feature>
<keyword evidence="4" id="KW-0723">Serine/threonine-protein kinase</keyword>
<dbReference type="Pfam" id="PF00786">
    <property type="entry name" value="PBD"/>
    <property type="match status" value="1"/>
</dbReference>
<dbReference type="GeneTree" id="ENSGT01030000234517"/>
<dbReference type="PROSITE" id="PS50003">
    <property type="entry name" value="PH_DOMAIN"/>
    <property type="match status" value="1"/>
</dbReference>
<dbReference type="InterPro" id="IPR014930">
    <property type="entry name" value="Myotonic_dystrophy_kinase_coil"/>
</dbReference>
<dbReference type="Pfam" id="PF00130">
    <property type="entry name" value="C1_1"/>
    <property type="match status" value="1"/>
</dbReference>
<evidence type="ECO:0000259" key="17">
    <source>
        <dbReference type="PROSITE" id="PS50219"/>
    </source>
</evidence>
<evidence type="ECO:0000256" key="13">
    <source>
        <dbReference type="SAM" id="MobiDB-lite"/>
    </source>
</evidence>
<evidence type="ECO:0000256" key="11">
    <source>
        <dbReference type="ARBA" id="ARBA00048679"/>
    </source>
</evidence>
<evidence type="ECO:0000256" key="4">
    <source>
        <dbReference type="ARBA" id="ARBA00022527"/>
    </source>
</evidence>
<proteinExistence type="predicted"/>
<evidence type="ECO:0000259" key="16">
    <source>
        <dbReference type="PROSITE" id="PS50108"/>
    </source>
</evidence>
<dbReference type="Ensembl" id="ENSECRT00000033793.1">
    <property type="protein sequence ID" value="ENSECRP00000033068.1"/>
    <property type="gene ID" value="ENSECRG00000022385.1"/>
</dbReference>
<keyword evidence="7" id="KW-0418">Kinase</keyword>
<dbReference type="GO" id="GO:0005737">
    <property type="term" value="C:cytoplasm"/>
    <property type="evidence" value="ECO:0007669"/>
    <property type="project" value="UniProtKB-SubCell"/>
</dbReference>
<keyword evidence="7" id="KW-0808">Transferase</keyword>
<keyword evidence="19" id="KW-1185">Reference proteome</keyword>
<feature type="domain" description="Phorbol-ester/DAG-type" evidence="15">
    <location>
        <begin position="440"/>
        <end position="489"/>
    </location>
</feature>
<dbReference type="PROSITE" id="PS00479">
    <property type="entry name" value="ZF_DAG_PE_1"/>
    <property type="match status" value="1"/>
</dbReference>
<reference evidence="18" key="1">
    <citation type="submission" date="2025-08" db="UniProtKB">
        <authorList>
            <consortium name="Ensembl"/>
        </authorList>
    </citation>
    <scope>IDENTIFICATION</scope>
</reference>
<feature type="region of interest" description="Disordered" evidence="13">
    <location>
        <begin position="52"/>
        <end position="74"/>
    </location>
</feature>
<dbReference type="PROSITE" id="PS50081">
    <property type="entry name" value="ZF_DAG_PE_2"/>
    <property type="match status" value="1"/>
</dbReference>
<dbReference type="Gene3D" id="2.30.29.30">
    <property type="entry name" value="Pleckstrin-homology domain (PH domain)/Phosphotyrosine-binding domain (PTB)"/>
    <property type="match status" value="1"/>
</dbReference>
<dbReference type="SMART" id="SM00285">
    <property type="entry name" value="PBD"/>
    <property type="match status" value="1"/>
</dbReference>